<dbReference type="GO" id="GO:0003925">
    <property type="term" value="F:G protein activity"/>
    <property type="evidence" value="ECO:0007669"/>
    <property type="project" value="UniProtKB-EC"/>
</dbReference>
<feature type="region of interest" description="Disordered" evidence="12">
    <location>
        <begin position="246"/>
        <end position="291"/>
    </location>
</feature>
<evidence type="ECO:0000313" key="14">
    <source>
        <dbReference type="Proteomes" id="UP000198287"/>
    </source>
</evidence>
<dbReference type="GO" id="GO:0007165">
    <property type="term" value="P:signal transduction"/>
    <property type="evidence" value="ECO:0007669"/>
    <property type="project" value="InterPro"/>
</dbReference>
<dbReference type="Proteomes" id="UP000198287">
    <property type="component" value="Unassembled WGS sequence"/>
</dbReference>
<organism evidence="13 14">
    <name type="scientific">Folsomia candida</name>
    <name type="common">Springtail</name>
    <dbReference type="NCBI Taxonomy" id="158441"/>
    <lineage>
        <taxon>Eukaryota</taxon>
        <taxon>Metazoa</taxon>
        <taxon>Ecdysozoa</taxon>
        <taxon>Arthropoda</taxon>
        <taxon>Hexapoda</taxon>
        <taxon>Collembola</taxon>
        <taxon>Entomobryomorpha</taxon>
        <taxon>Isotomoidea</taxon>
        <taxon>Isotomidae</taxon>
        <taxon>Proisotominae</taxon>
        <taxon>Folsomia</taxon>
    </lineage>
</organism>
<evidence type="ECO:0000313" key="13">
    <source>
        <dbReference type="EMBL" id="OXA59241.1"/>
    </source>
</evidence>
<evidence type="ECO:0000256" key="7">
    <source>
        <dbReference type="ARBA" id="ARBA00022801"/>
    </source>
</evidence>
<keyword evidence="7" id="KW-0378">Hydrolase</keyword>
<dbReference type="InterPro" id="IPR005225">
    <property type="entry name" value="Small_GTP-bd"/>
</dbReference>
<evidence type="ECO:0000256" key="3">
    <source>
        <dbReference type="ARBA" id="ARBA00011984"/>
    </source>
</evidence>
<feature type="compositionally biased region" description="Polar residues" evidence="12">
    <location>
        <begin position="57"/>
        <end position="69"/>
    </location>
</feature>
<dbReference type="GO" id="GO:0005525">
    <property type="term" value="F:GTP binding"/>
    <property type="evidence" value="ECO:0007669"/>
    <property type="project" value="UniProtKB-KW"/>
</dbReference>
<comment type="subcellular location">
    <subcellularLocation>
        <location evidence="1">Cell membrane</location>
        <topology evidence="1">Lipid-anchor</topology>
        <orientation evidence="1">Cytoplasmic side</orientation>
    </subcellularLocation>
</comment>
<evidence type="ECO:0000256" key="1">
    <source>
        <dbReference type="ARBA" id="ARBA00004342"/>
    </source>
</evidence>
<dbReference type="Pfam" id="PF00071">
    <property type="entry name" value="Ras"/>
    <property type="match status" value="1"/>
</dbReference>
<evidence type="ECO:0000256" key="4">
    <source>
        <dbReference type="ARBA" id="ARBA00022475"/>
    </source>
</evidence>
<dbReference type="GO" id="GO:0005886">
    <property type="term" value="C:plasma membrane"/>
    <property type="evidence" value="ECO:0007669"/>
    <property type="project" value="UniProtKB-SubCell"/>
</dbReference>
<dbReference type="SMART" id="SM00175">
    <property type="entry name" value="RAB"/>
    <property type="match status" value="1"/>
</dbReference>
<dbReference type="NCBIfam" id="TIGR00231">
    <property type="entry name" value="small_GTP"/>
    <property type="match status" value="1"/>
</dbReference>
<dbReference type="SMART" id="SM00173">
    <property type="entry name" value="RAS"/>
    <property type="match status" value="1"/>
</dbReference>
<keyword evidence="8" id="KW-0342">GTP-binding</keyword>
<dbReference type="PROSITE" id="PS51421">
    <property type="entry name" value="RAS"/>
    <property type="match status" value="1"/>
</dbReference>
<evidence type="ECO:0000256" key="8">
    <source>
        <dbReference type="ARBA" id="ARBA00023134"/>
    </source>
</evidence>
<accession>A0A226ER06</accession>
<dbReference type="PANTHER" id="PTHR24070">
    <property type="entry name" value="RAS, DI-RAS, AND RHEB FAMILY MEMBERS OF SMALL GTPASE SUPERFAMILY"/>
    <property type="match status" value="1"/>
</dbReference>
<comment type="similarity">
    <text evidence="2">Belongs to the small GTPase superfamily. Ras family.</text>
</comment>
<dbReference type="CDD" id="cd04139">
    <property type="entry name" value="RalA_RalB"/>
    <property type="match status" value="1"/>
</dbReference>
<dbReference type="OrthoDB" id="5976022at2759"/>
<dbReference type="AlphaFoldDB" id="A0A226ER06"/>
<keyword evidence="11" id="KW-0636">Prenylation</keyword>
<dbReference type="EC" id="3.6.5.2" evidence="3"/>
<evidence type="ECO:0000256" key="11">
    <source>
        <dbReference type="ARBA" id="ARBA00023289"/>
    </source>
</evidence>
<feature type="compositionally biased region" description="Low complexity" evidence="12">
    <location>
        <begin position="42"/>
        <end position="56"/>
    </location>
</feature>
<evidence type="ECO:0000256" key="5">
    <source>
        <dbReference type="ARBA" id="ARBA00022481"/>
    </source>
</evidence>
<sequence>MPWRASLRDLRVQVIQESRRFTLRSGNVLSSQWNKVRRFVRSKSSSTQTTSNSHQQGIISGDQSKGSQPISPPQLYKIIMVGSGGVGKSALTLQFMYDEFVADYEPTKADSYRKKVILDGEEIQVDILDTAGQEDYAAIRDNYFRSGEGFLCVYSITEEVGGLENCEELRDQIIRVKDNDDRIPLILIGNKSDLEDRRKVSRSVGENRAKNWGVPLIETSAKTRENVDKAFFDLLRIIREDKRRKCGKSQHKSDGRSFVPRLSVGKNTAGVSSSGHNDMDKDSTSPARPMTRKGWLSCCCCRCC</sequence>
<dbReference type="SMART" id="SM00174">
    <property type="entry name" value="RHO"/>
    <property type="match status" value="1"/>
</dbReference>
<keyword evidence="4" id="KW-1003">Cell membrane</keyword>
<keyword evidence="10" id="KW-0449">Lipoprotein</keyword>
<feature type="region of interest" description="Disordered" evidence="12">
    <location>
        <begin position="41"/>
        <end position="69"/>
    </location>
</feature>
<keyword evidence="14" id="KW-1185">Reference proteome</keyword>
<evidence type="ECO:0000256" key="6">
    <source>
        <dbReference type="ARBA" id="ARBA00022741"/>
    </source>
</evidence>
<dbReference type="SMART" id="SM00176">
    <property type="entry name" value="RAN"/>
    <property type="match status" value="1"/>
</dbReference>
<comment type="caution">
    <text evidence="13">The sequence shown here is derived from an EMBL/GenBank/DDBJ whole genome shotgun (WGS) entry which is preliminary data.</text>
</comment>
<dbReference type="PROSITE" id="PS51420">
    <property type="entry name" value="RHO"/>
    <property type="match status" value="1"/>
</dbReference>
<dbReference type="PRINTS" id="PR00449">
    <property type="entry name" value="RASTRNSFRMNG"/>
</dbReference>
<dbReference type="InterPro" id="IPR001806">
    <property type="entry name" value="Small_GTPase"/>
</dbReference>
<gene>
    <name evidence="13" type="ORF">Fcan01_05608</name>
</gene>
<keyword evidence="5" id="KW-0488">Methylation</keyword>
<protein>
    <recommendedName>
        <fullName evidence="3">small monomeric GTPase</fullName>
        <ecNumber evidence="3">3.6.5.2</ecNumber>
    </recommendedName>
</protein>
<evidence type="ECO:0000256" key="12">
    <source>
        <dbReference type="SAM" id="MobiDB-lite"/>
    </source>
</evidence>
<dbReference type="OMA" id="ENRAKNW"/>
<dbReference type="InterPro" id="IPR020849">
    <property type="entry name" value="Small_GTPase_Ras-type"/>
</dbReference>
<dbReference type="FunFam" id="3.40.50.300:FF:000203">
    <property type="entry name" value="Putative ras-related protein ral-a"/>
    <property type="match status" value="1"/>
</dbReference>
<proteinExistence type="inferred from homology"/>
<evidence type="ECO:0000256" key="10">
    <source>
        <dbReference type="ARBA" id="ARBA00023288"/>
    </source>
</evidence>
<dbReference type="PROSITE" id="PS51419">
    <property type="entry name" value="RAB"/>
    <property type="match status" value="1"/>
</dbReference>
<dbReference type="EMBL" id="LNIX01000002">
    <property type="protein sequence ID" value="OXA59241.1"/>
    <property type="molecule type" value="Genomic_DNA"/>
</dbReference>
<keyword evidence="6" id="KW-0547">Nucleotide-binding</keyword>
<reference evidence="13 14" key="1">
    <citation type="submission" date="2015-12" db="EMBL/GenBank/DDBJ databases">
        <title>The genome of Folsomia candida.</title>
        <authorList>
            <person name="Faddeeva A."/>
            <person name="Derks M.F."/>
            <person name="Anvar Y."/>
            <person name="Smit S."/>
            <person name="Van Straalen N."/>
            <person name="Roelofs D."/>
        </authorList>
    </citation>
    <scope>NUCLEOTIDE SEQUENCE [LARGE SCALE GENOMIC DNA]</scope>
    <source>
        <strain evidence="13 14">VU population</strain>
        <tissue evidence="13">Whole body</tissue>
    </source>
</reference>
<name>A0A226ER06_FOLCA</name>
<dbReference type="SUPFAM" id="SSF52540">
    <property type="entry name" value="P-loop containing nucleoside triphosphate hydrolases"/>
    <property type="match status" value="1"/>
</dbReference>
<dbReference type="Gene3D" id="3.40.50.300">
    <property type="entry name" value="P-loop containing nucleotide triphosphate hydrolases"/>
    <property type="match status" value="1"/>
</dbReference>
<feature type="compositionally biased region" description="Polar residues" evidence="12">
    <location>
        <begin position="265"/>
        <end position="276"/>
    </location>
</feature>
<keyword evidence="9" id="KW-0472">Membrane</keyword>
<evidence type="ECO:0000256" key="9">
    <source>
        <dbReference type="ARBA" id="ARBA00023136"/>
    </source>
</evidence>
<dbReference type="STRING" id="158441.A0A226ER06"/>
<dbReference type="InterPro" id="IPR027417">
    <property type="entry name" value="P-loop_NTPase"/>
</dbReference>
<evidence type="ECO:0000256" key="2">
    <source>
        <dbReference type="ARBA" id="ARBA00008344"/>
    </source>
</evidence>